<dbReference type="InterPro" id="IPR050474">
    <property type="entry name" value="Hel308_SKI2-like"/>
</dbReference>
<keyword evidence="9" id="KW-1185">Reference proteome</keyword>
<evidence type="ECO:0000313" key="8">
    <source>
        <dbReference type="EMBL" id="GAA4028602.1"/>
    </source>
</evidence>
<evidence type="ECO:0008006" key="10">
    <source>
        <dbReference type="Google" id="ProtNLM"/>
    </source>
</evidence>
<proteinExistence type="predicted"/>
<dbReference type="SMART" id="SM00490">
    <property type="entry name" value="HELICc"/>
    <property type="match status" value="1"/>
</dbReference>
<evidence type="ECO:0000256" key="5">
    <source>
        <dbReference type="SAM" id="MobiDB-lite"/>
    </source>
</evidence>
<dbReference type="PANTHER" id="PTHR47961:SF6">
    <property type="entry name" value="DNA-DIRECTED DNA POLYMERASE"/>
    <property type="match status" value="1"/>
</dbReference>
<reference evidence="9" key="1">
    <citation type="journal article" date="2019" name="Int. J. Syst. Evol. Microbiol.">
        <title>The Global Catalogue of Microorganisms (GCM) 10K type strain sequencing project: providing services to taxonomists for standard genome sequencing and annotation.</title>
        <authorList>
            <consortium name="The Broad Institute Genomics Platform"/>
            <consortium name="The Broad Institute Genome Sequencing Center for Infectious Disease"/>
            <person name="Wu L."/>
            <person name="Ma J."/>
        </authorList>
    </citation>
    <scope>NUCLEOTIDE SEQUENCE [LARGE SCALE GENOMIC DNA]</scope>
    <source>
        <strain evidence="9">JCM 16924</strain>
    </source>
</reference>
<evidence type="ECO:0000313" key="9">
    <source>
        <dbReference type="Proteomes" id="UP001500456"/>
    </source>
</evidence>
<dbReference type="InterPro" id="IPR027417">
    <property type="entry name" value="P-loop_NTPase"/>
</dbReference>
<comment type="caution">
    <text evidence="8">The sequence shown here is derived from an EMBL/GenBank/DDBJ whole genome shotgun (WGS) entry which is preliminary data.</text>
</comment>
<dbReference type="PROSITE" id="PS51194">
    <property type="entry name" value="HELICASE_CTER"/>
    <property type="match status" value="1"/>
</dbReference>
<gene>
    <name evidence="8" type="ORF">GCM10022232_88100</name>
</gene>
<dbReference type="Pfam" id="PF00271">
    <property type="entry name" value="Helicase_C"/>
    <property type="match status" value="1"/>
</dbReference>
<protein>
    <recommendedName>
        <fullName evidence="10">DEAD/DEAH box helicase</fullName>
    </recommendedName>
</protein>
<dbReference type="PANTHER" id="PTHR47961">
    <property type="entry name" value="DNA POLYMERASE THETA, PUTATIVE (AFU_ORTHOLOGUE AFUA_1G05260)-RELATED"/>
    <property type="match status" value="1"/>
</dbReference>
<dbReference type="Gene3D" id="3.40.50.300">
    <property type="entry name" value="P-loop containing nucleotide triphosphate hydrolases"/>
    <property type="match status" value="2"/>
</dbReference>
<sequence>MDRTLDPAVLATALGEHRPDGVLPSAQELLAAITQLEIAAFGRDQEIPDDVLATAWLLHGLAAVEPETPGFDPMRTRQALAVSAHVMDLALADERHSPTERLRIAFAAQAGYRRCEQEPNATAVYRQVKNLVNFTSSLPAHIDTLALEAGVVFLAFDRPDLNRALSAWRRQFAELRELMDGDPLAGTMYGPAEAVVEAVHLLRLFLLFGDPDRLQDAQDLLGSVLDGRAGRSDPPARWVAAHLLGLSGEMAASSLYTLLPEGTPDAVARTFAMSDPPVMTLWRPQRQLLSLERGNPVDPATGRSLISVPTSAGKTLMAQLVICSHLAQKPGGVVYVSPMRSLGREMRAALRGRLRLLERKLVAEQPDFPLADGSGSLVGDVDIVTPERLMHMIRNNPGAALDEVSLIVVDEAHHLAQGRRGFVLESLLALLRTRSDIRLVLLSAAVGNRAALASWLDPARPAEEVYFTDDWRGPRRLHGLMYPLLLKGQADRTPRKPSKNQPSTTRATVPVAPRLDVRPTAASGTFGLTFPGVGARAYASPNSWQWKAATKLTGGIPDYEVFAAGAAALTRAGSVLMVVTSKAIARNAAHAMAEHLDVRPEAAALTEFLAETLGEQHPLVDCTRHGVAFHHADLPDDVLHAVEQGLRDGDLLAIASTTTLTDGVNLPVRTVIINHTVEGDPTRGNQRGLSPAKLLNAIGRAGRAGRESEGWVILTRPYPPRAAEFETLTPDSQRLTVTSELLSEDALRSLAHAERQLQNSLDGLFGVMGTVAADFAAFVWLVLQTHAETLHAPGDRLDPVRSLLAMEQAGDPSVPARWMALAEKVTAVYDATDPVSTRRWASTGTSIGSARFLDQVARRLAEQLVAYAAPEDTPDENSIFFGPPEWQLEQTLDFLAEQGAFKDLLLTPEAFGKWKFTSPHNESFSVDVPIGDAIRDWISGTPIPELARVWAPGILSSHPRMLELTVQSIKQAFEHAISWTAGALVNLVNTHPLLTPTTPRLFAQTAWHIRHGVDTEQAITLLTSGITSRRMAHQIGRAAAEAGIGSGELRTWVADQQIDGWVTAYKANTYEVEDLLDYVSKPANLLNELLRGRPVTIPLAWVGRGTRDGPVTLTRPGKKPAFIRVNRDGNQIAAIPAARHHAVLTLIDSGLDLTHHLEAGQLVTALAMASP</sequence>
<evidence type="ECO:0000256" key="2">
    <source>
        <dbReference type="ARBA" id="ARBA00022801"/>
    </source>
</evidence>
<keyword evidence="1" id="KW-0547">Nucleotide-binding</keyword>
<accession>A0ABP7TMX3</accession>
<feature type="domain" description="Helicase C-terminal" evidence="7">
    <location>
        <begin position="564"/>
        <end position="758"/>
    </location>
</feature>
<name>A0ABP7TMX3_9ACTN</name>
<dbReference type="InterPro" id="IPR001650">
    <property type="entry name" value="Helicase_C-like"/>
</dbReference>
<dbReference type="SMART" id="SM00487">
    <property type="entry name" value="DEXDc"/>
    <property type="match status" value="1"/>
</dbReference>
<dbReference type="Proteomes" id="UP001500456">
    <property type="component" value="Unassembled WGS sequence"/>
</dbReference>
<keyword evidence="3" id="KW-0347">Helicase</keyword>
<feature type="region of interest" description="Disordered" evidence="5">
    <location>
        <begin position="490"/>
        <end position="509"/>
    </location>
</feature>
<keyword evidence="4" id="KW-0067">ATP-binding</keyword>
<evidence type="ECO:0000256" key="1">
    <source>
        <dbReference type="ARBA" id="ARBA00022741"/>
    </source>
</evidence>
<organism evidence="8 9">
    <name type="scientific">Streptomyces plumbiresistens</name>
    <dbReference type="NCBI Taxonomy" id="511811"/>
    <lineage>
        <taxon>Bacteria</taxon>
        <taxon>Bacillati</taxon>
        <taxon>Actinomycetota</taxon>
        <taxon>Actinomycetes</taxon>
        <taxon>Kitasatosporales</taxon>
        <taxon>Streptomycetaceae</taxon>
        <taxon>Streptomyces</taxon>
    </lineage>
</organism>
<dbReference type="EMBL" id="BAAAZX010000044">
    <property type="protein sequence ID" value="GAA4028602.1"/>
    <property type="molecule type" value="Genomic_DNA"/>
</dbReference>
<dbReference type="Pfam" id="PF00270">
    <property type="entry name" value="DEAD"/>
    <property type="match status" value="1"/>
</dbReference>
<dbReference type="InterPro" id="IPR014001">
    <property type="entry name" value="Helicase_ATP-bd"/>
</dbReference>
<evidence type="ECO:0000259" key="6">
    <source>
        <dbReference type="PROSITE" id="PS51192"/>
    </source>
</evidence>
<dbReference type="PROSITE" id="PS51192">
    <property type="entry name" value="HELICASE_ATP_BIND_1"/>
    <property type="match status" value="1"/>
</dbReference>
<dbReference type="RefSeq" id="WP_345571238.1">
    <property type="nucleotide sequence ID" value="NZ_BAAAZX010000044.1"/>
</dbReference>
<feature type="domain" description="Helicase ATP-binding" evidence="6">
    <location>
        <begin position="295"/>
        <end position="464"/>
    </location>
</feature>
<dbReference type="SUPFAM" id="SSF52540">
    <property type="entry name" value="P-loop containing nucleoside triphosphate hydrolases"/>
    <property type="match status" value="1"/>
</dbReference>
<evidence type="ECO:0000256" key="3">
    <source>
        <dbReference type="ARBA" id="ARBA00022806"/>
    </source>
</evidence>
<evidence type="ECO:0000256" key="4">
    <source>
        <dbReference type="ARBA" id="ARBA00022840"/>
    </source>
</evidence>
<keyword evidence="2" id="KW-0378">Hydrolase</keyword>
<evidence type="ECO:0000259" key="7">
    <source>
        <dbReference type="PROSITE" id="PS51194"/>
    </source>
</evidence>
<dbReference type="InterPro" id="IPR011545">
    <property type="entry name" value="DEAD/DEAH_box_helicase_dom"/>
</dbReference>